<protein>
    <recommendedName>
        <fullName evidence="17">UDP-N-acetylenolpyruvoylglucosamine reductase</fullName>
        <ecNumber evidence="17">1.3.1.98</ecNumber>
    </recommendedName>
    <alternativeName>
        <fullName evidence="17">UDP-N-acetylmuramate dehydrogenase</fullName>
    </alternativeName>
</protein>
<evidence type="ECO:0000259" key="18">
    <source>
        <dbReference type="PROSITE" id="PS51387"/>
    </source>
</evidence>
<dbReference type="InterPro" id="IPR011601">
    <property type="entry name" value="MurB_C"/>
</dbReference>
<evidence type="ECO:0000256" key="16">
    <source>
        <dbReference type="ARBA" id="ARBA00048914"/>
    </source>
</evidence>
<evidence type="ECO:0000256" key="7">
    <source>
        <dbReference type="ARBA" id="ARBA00022618"/>
    </source>
</evidence>
<dbReference type="InterPro" id="IPR003170">
    <property type="entry name" value="MurB"/>
</dbReference>
<keyword evidence="14 17" id="KW-0131">Cell cycle</keyword>
<dbReference type="Gene3D" id="3.30.43.10">
    <property type="entry name" value="Uridine Diphospho-n-acetylenolpyruvylglucosamine Reductase, domain 2"/>
    <property type="match status" value="1"/>
</dbReference>
<dbReference type="AlphaFoldDB" id="C7MN41"/>
<evidence type="ECO:0000256" key="11">
    <source>
        <dbReference type="ARBA" id="ARBA00022960"/>
    </source>
</evidence>
<dbReference type="InterPro" id="IPR006094">
    <property type="entry name" value="Oxid_FAD_bind_N"/>
</dbReference>
<dbReference type="InterPro" id="IPR036318">
    <property type="entry name" value="FAD-bd_PCMH-like_sf"/>
</dbReference>
<evidence type="ECO:0000256" key="10">
    <source>
        <dbReference type="ARBA" id="ARBA00022857"/>
    </source>
</evidence>
<evidence type="ECO:0000256" key="8">
    <source>
        <dbReference type="ARBA" id="ARBA00022630"/>
    </source>
</evidence>
<evidence type="ECO:0000256" key="6">
    <source>
        <dbReference type="ARBA" id="ARBA00022490"/>
    </source>
</evidence>
<dbReference type="GO" id="GO:0009252">
    <property type="term" value="P:peptidoglycan biosynthetic process"/>
    <property type="evidence" value="ECO:0007669"/>
    <property type="project" value="UniProtKB-UniRule"/>
</dbReference>
<dbReference type="SUPFAM" id="SSF56176">
    <property type="entry name" value="FAD-binding/transporter-associated domain-like"/>
    <property type="match status" value="1"/>
</dbReference>
<keyword evidence="12 17" id="KW-0573">Peptidoglycan synthesis</keyword>
<dbReference type="InterPro" id="IPR036635">
    <property type="entry name" value="MurB_C_sf"/>
</dbReference>
<dbReference type="GO" id="GO:0005829">
    <property type="term" value="C:cytosol"/>
    <property type="evidence" value="ECO:0007669"/>
    <property type="project" value="TreeGrafter"/>
</dbReference>
<dbReference type="EC" id="1.3.1.98" evidence="17"/>
<dbReference type="SUPFAM" id="SSF56194">
    <property type="entry name" value="Uridine diphospho-N-Acetylenolpyruvylglucosamine reductase, MurB, C-terminal domain"/>
    <property type="match status" value="1"/>
</dbReference>
<sequence length="306" mass="32582">MVDNSLISALCEGLGERAVLLNEPMSKHTTFRIGGPADVLVMPQTEEQAAFVVRSCRAASVPLRVIGRGSDLLVADTGLSGVVMKIAGNLADVRVNGSRIEAQAGASNARIAEAAAQAALTGYEFAAGIPGTVGGAAIMNAGAYGGEFRDVACRLVCLNAAGEVVSLRAYEAQWGYRCSAMDTTNTIVLRVILQLMPGNTQDIRDRMADLSRRRREKQPLEMPSAGSTFKRPVGYFAGKLIEDAGLRGFSIGGAQVSQKHTGFVVNADGATASDVRTLIREVQRRVRENSGVDLHPEVRCWGFKDE</sequence>
<dbReference type="NCBIfam" id="TIGR00179">
    <property type="entry name" value="murB"/>
    <property type="match status" value="1"/>
</dbReference>
<organism evidence="19 20">
    <name type="scientific">Cryptobacterium curtum (strain ATCC 700683 / DSM 15641 / CCUG 43107 / 12-3)</name>
    <dbReference type="NCBI Taxonomy" id="469378"/>
    <lineage>
        <taxon>Bacteria</taxon>
        <taxon>Bacillati</taxon>
        <taxon>Actinomycetota</taxon>
        <taxon>Coriobacteriia</taxon>
        <taxon>Eggerthellales</taxon>
        <taxon>Eggerthellaceae</taxon>
        <taxon>Cryptobacterium</taxon>
    </lineage>
</organism>
<dbReference type="InterPro" id="IPR016166">
    <property type="entry name" value="FAD-bd_PCMH"/>
</dbReference>
<evidence type="ECO:0000256" key="13">
    <source>
        <dbReference type="ARBA" id="ARBA00023002"/>
    </source>
</evidence>
<feature type="active site" evidence="17">
    <location>
        <position position="297"/>
    </location>
</feature>
<proteinExistence type="inferred from homology"/>
<keyword evidence="15 17" id="KW-0961">Cell wall biogenesis/degradation</keyword>
<comment type="function">
    <text evidence="2 17">Cell wall formation.</text>
</comment>
<dbReference type="InterPro" id="IPR016167">
    <property type="entry name" value="FAD-bd_PCMH_sub1"/>
</dbReference>
<feature type="active site" description="Proton donor" evidence="17">
    <location>
        <position position="227"/>
    </location>
</feature>
<dbReference type="Proteomes" id="UP000000954">
    <property type="component" value="Chromosome"/>
</dbReference>
<dbReference type="HAMAP" id="MF_00037">
    <property type="entry name" value="MurB"/>
    <property type="match status" value="1"/>
</dbReference>
<dbReference type="OrthoDB" id="9804753at2"/>
<evidence type="ECO:0000313" key="20">
    <source>
        <dbReference type="Proteomes" id="UP000000954"/>
    </source>
</evidence>
<dbReference type="Pfam" id="PF01565">
    <property type="entry name" value="FAD_binding_4"/>
    <property type="match status" value="1"/>
</dbReference>
<keyword evidence="10 17" id="KW-0521">NADP</keyword>
<dbReference type="Pfam" id="PF02873">
    <property type="entry name" value="MurB_C"/>
    <property type="match status" value="1"/>
</dbReference>
<keyword evidence="6 17" id="KW-0963">Cytoplasm</keyword>
<evidence type="ECO:0000256" key="3">
    <source>
        <dbReference type="ARBA" id="ARBA00004496"/>
    </source>
</evidence>
<evidence type="ECO:0000256" key="15">
    <source>
        <dbReference type="ARBA" id="ARBA00023316"/>
    </source>
</evidence>
<dbReference type="NCBIfam" id="NF010480">
    <property type="entry name" value="PRK13905.1"/>
    <property type="match status" value="1"/>
</dbReference>
<dbReference type="EMBL" id="CP001682">
    <property type="protein sequence ID" value="ACU94331.1"/>
    <property type="molecule type" value="Genomic_DNA"/>
</dbReference>
<dbReference type="PANTHER" id="PTHR21071:SF4">
    <property type="entry name" value="UDP-N-ACETYLENOLPYRUVOYLGLUCOSAMINE REDUCTASE"/>
    <property type="match status" value="1"/>
</dbReference>
<evidence type="ECO:0000256" key="2">
    <source>
        <dbReference type="ARBA" id="ARBA00003921"/>
    </source>
</evidence>
<evidence type="ECO:0000256" key="9">
    <source>
        <dbReference type="ARBA" id="ARBA00022827"/>
    </source>
</evidence>
<name>C7MN41_CRYCD</name>
<dbReference type="GO" id="GO:0071555">
    <property type="term" value="P:cell wall organization"/>
    <property type="evidence" value="ECO:0007669"/>
    <property type="project" value="UniProtKB-KW"/>
</dbReference>
<evidence type="ECO:0000256" key="14">
    <source>
        <dbReference type="ARBA" id="ARBA00023306"/>
    </source>
</evidence>
<dbReference type="KEGG" id="ccu:Ccur_06150"/>
<dbReference type="GO" id="GO:0051301">
    <property type="term" value="P:cell division"/>
    <property type="evidence" value="ECO:0007669"/>
    <property type="project" value="UniProtKB-KW"/>
</dbReference>
<evidence type="ECO:0000256" key="12">
    <source>
        <dbReference type="ARBA" id="ARBA00022984"/>
    </source>
</evidence>
<keyword evidence="8 17" id="KW-0285">Flavoprotein</keyword>
<keyword evidence="11 17" id="KW-0133">Cell shape</keyword>
<evidence type="ECO:0000256" key="1">
    <source>
        <dbReference type="ARBA" id="ARBA00001974"/>
    </source>
</evidence>
<comment type="catalytic activity">
    <reaction evidence="16 17">
        <text>UDP-N-acetyl-alpha-D-muramate + NADP(+) = UDP-N-acetyl-3-O-(1-carboxyvinyl)-alpha-D-glucosamine + NADPH + H(+)</text>
        <dbReference type="Rhea" id="RHEA:12248"/>
        <dbReference type="ChEBI" id="CHEBI:15378"/>
        <dbReference type="ChEBI" id="CHEBI:57783"/>
        <dbReference type="ChEBI" id="CHEBI:58349"/>
        <dbReference type="ChEBI" id="CHEBI:68483"/>
        <dbReference type="ChEBI" id="CHEBI:70757"/>
        <dbReference type="EC" id="1.3.1.98"/>
    </reaction>
</comment>
<dbReference type="InterPro" id="IPR016169">
    <property type="entry name" value="FAD-bd_PCMH_sub2"/>
</dbReference>
<keyword evidence="9 17" id="KW-0274">FAD</keyword>
<dbReference type="STRING" id="469378.Ccur_06150"/>
<evidence type="ECO:0000256" key="4">
    <source>
        <dbReference type="ARBA" id="ARBA00004752"/>
    </source>
</evidence>
<keyword evidence="20" id="KW-1185">Reference proteome</keyword>
<comment type="pathway">
    <text evidence="4 17">Cell wall biogenesis; peptidoglycan biosynthesis.</text>
</comment>
<dbReference type="UniPathway" id="UPA00219"/>
<comment type="similarity">
    <text evidence="5 17">Belongs to the MurB family.</text>
</comment>
<comment type="cofactor">
    <cofactor evidence="1 17">
        <name>FAD</name>
        <dbReference type="ChEBI" id="CHEBI:57692"/>
    </cofactor>
</comment>
<evidence type="ECO:0000256" key="5">
    <source>
        <dbReference type="ARBA" id="ARBA00010485"/>
    </source>
</evidence>
<dbReference type="Gene3D" id="3.30.465.10">
    <property type="match status" value="1"/>
</dbReference>
<feature type="domain" description="FAD-binding PCMH-type" evidence="18">
    <location>
        <begin position="32"/>
        <end position="198"/>
    </location>
</feature>
<evidence type="ECO:0000256" key="17">
    <source>
        <dbReference type="HAMAP-Rule" id="MF_00037"/>
    </source>
</evidence>
<keyword evidence="7 17" id="KW-0132">Cell division</keyword>
<dbReference type="Gene3D" id="3.90.78.10">
    <property type="entry name" value="UDP-N-acetylenolpyruvoylglucosamine reductase, C-terminal domain"/>
    <property type="match status" value="1"/>
</dbReference>
<dbReference type="PROSITE" id="PS51387">
    <property type="entry name" value="FAD_PCMH"/>
    <property type="match status" value="1"/>
</dbReference>
<comment type="subcellular location">
    <subcellularLocation>
        <location evidence="3 17">Cytoplasm</location>
    </subcellularLocation>
</comment>
<evidence type="ECO:0000313" key="19">
    <source>
        <dbReference type="EMBL" id="ACU94331.1"/>
    </source>
</evidence>
<dbReference type="RefSeq" id="WP_012803019.1">
    <property type="nucleotide sequence ID" value="NC_013170.1"/>
</dbReference>
<dbReference type="HOGENOM" id="CLU_035304_1_1_11"/>
<keyword evidence="13 17" id="KW-0560">Oxidoreductase</keyword>
<gene>
    <name evidence="17" type="primary">murB</name>
    <name evidence="19" type="ordered locus">Ccur_06150</name>
</gene>
<feature type="active site" evidence="17">
    <location>
        <position position="177"/>
    </location>
</feature>
<dbReference type="eggNOG" id="COG0812">
    <property type="taxonomic scope" value="Bacteria"/>
</dbReference>
<accession>C7MN41</accession>
<reference evidence="19 20" key="1">
    <citation type="journal article" date="2009" name="Stand. Genomic Sci.">
        <title>Complete genome sequence of Cryptobacterium curtum type strain (12-3).</title>
        <authorList>
            <person name="Mavrommatis K."/>
            <person name="Pukall R."/>
            <person name="Rohde C."/>
            <person name="Chen F."/>
            <person name="Sims D."/>
            <person name="Brettin T."/>
            <person name="Kuske C."/>
            <person name="Detter J.C."/>
            <person name="Han C."/>
            <person name="Lapidus A."/>
            <person name="Copeland A."/>
            <person name="Glavina Del Rio T."/>
            <person name="Nolan M."/>
            <person name="Lucas S."/>
            <person name="Tice H."/>
            <person name="Cheng J.F."/>
            <person name="Bruce D."/>
            <person name="Goodwin L."/>
            <person name="Pitluck S."/>
            <person name="Ovchinnikova G."/>
            <person name="Pati A."/>
            <person name="Ivanova N."/>
            <person name="Chen A."/>
            <person name="Palaniappan K."/>
            <person name="Chain P."/>
            <person name="D'haeseleer P."/>
            <person name="Goker M."/>
            <person name="Bristow J."/>
            <person name="Eisen J.A."/>
            <person name="Markowitz V."/>
            <person name="Hugenholtz P."/>
            <person name="Rohde M."/>
            <person name="Klenk H.P."/>
            <person name="Kyrpides N.C."/>
        </authorList>
    </citation>
    <scope>NUCLEOTIDE SEQUENCE [LARGE SCALE GENOMIC DNA]</scope>
    <source>
        <strain evidence="20">ATCC 700683 / DSM 15641 / 12-3</strain>
    </source>
</reference>
<dbReference type="GO" id="GO:0071949">
    <property type="term" value="F:FAD binding"/>
    <property type="evidence" value="ECO:0007669"/>
    <property type="project" value="InterPro"/>
</dbReference>
<dbReference type="GO" id="GO:0008360">
    <property type="term" value="P:regulation of cell shape"/>
    <property type="evidence" value="ECO:0007669"/>
    <property type="project" value="UniProtKB-KW"/>
</dbReference>
<dbReference type="GO" id="GO:0008762">
    <property type="term" value="F:UDP-N-acetylmuramate dehydrogenase activity"/>
    <property type="evidence" value="ECO:0007669"/>
    <property type="project" value="UniProtKB-UniRule"/>
</dbReference>
<dbReference type="PANTHER" id="PTHR21071">
    <property type="entry name" value="UDP-N-ACETYLENOLPYRUVOYLGLUCOSAMINE REDUCTASE"/>
    <property type="match status" value="1"/>
</dbReference>